<proteinExistence type="predicted"/>
<feature type="region of interest" description="Disordered" evidence="6">
    <location>
        <begin position="57"/>
        <end position="86"/>
    </location>
</feature>
<keyword evidence="5" id="KW-0539">Nucleus</keyword>
<dbReference type="Pfam" id="PF04082">
    <property type="entry name" value="Fungal_trans"/>
    <property type="match status" value="1"/>
</dbReference>
<dbReference type="GO" id="GO:0008270">
    <property type="term" value="F:zinc ion binding"/>
    <property type="evidence" value="ECO:0007669"/>
    <property type="project" value="InterPro"/>
</dbReference>
<dbReference type="PROSITE" id="PS50048">
    <property type="entry name" value="ZN2_CY6_FUNGAL_2"/>
    <property type="match status" value="1"/>
</dbReference>
<feature type="domain" description="Zn(2)-C6 fungal-type" evidence="7">
    <location>
        <begin position="17"/>
        <end position="48"/>
    </location>
</feature>
<accession>A0AA38XFM4</accession>
<dbReference type="GO" id="GO:0003677">
    <property type="term" value="F:DNA binding"/>
    <property type="evidence" value="ECO:0007669"/>
    <property type="project" value="UniProtKB-KW"/>
</dbReference>
<evidence type="ECO:0000256" key="3">
    <source>
        <dbReference type="ARBA" id="ARBA00023125"/>
    </source>
</evidence>
<evidence type="ECO:0000256" key="5">
    <source>
        <dbReference type="ARBA" id="ARBA00023242"/>
    </source>
</evidence>
<dbReference type="InterPro" id="IPR050987">
    <property type="entry name" value="AtrR-like"/>
</dbReference>
<dbReference type="Pfam" id="PF00172">
    <property type="entry name" value="Zn_clus"/>
    <property type="match status" value="1"/>
</dbReference>
<dbReference type="InterPro" id="IPR007219">
    <property type="entry name" value="XnlR_reg_dom"/>
</dbReference>
<dbReference type="InterPro" id="IPR001138">
    <property type="entry name" value="Zn2Cys6_DnaBD"/>
</dbReference>
<dbReference type="InterPro" id="IPR036864">
    <property type="entry name" value="Zn2-C6_fun-type_DNA-bd_sf"/>
</dbReference>
<comment type="caution">
    <text evidence="8">The sequence shown here is derived from an EMBL/GenBank/DDBJ whole genome shotgun (WGS) entry which is preliminary data.</text>
</comment>
<evidence type="ECO:0000313" key="8">
    <source>
        <dbReference type="EMBL" id="KAJ9612476.1"/>
    </source>
</evidence>
<name>A0AA38XFM4_9EURO</name>
<keyword evidence="3" id="KW-0238">DNA-binding</keyword>
<sequence length="602" mass="67367">MPASARRTIKSRRITRACDYCHQRSIRCINAGGSQCQNCIEFDQPCTYERAAKTRGVKPKSGARAGSPASAPRSIDSGNTHLKSSSQQWRAPTIASQAVVMSLVEVYFEIVSLGCGVLLANVQFYDLMTFLHGTDTPQISRGDYNTDKDLFPVTMAVCALVSARVRDQAIFNPAWDIEELSETPSETFYDAAVRYSAGCEDSREAHSLNTLRCFALLALTAIQYGKIREMQLFLGRYHTFVAMDGLHDESNWPKDIGFVETEERRRLIWSMYTLEVYSSIIWNGVTRCREQQINVAYTTEMDDDMFNNVGYSQPASSPVDIGPSPGGRWANVRSSSWLSGWNFTTDLYRILEHVITRFRDRRRHKRSSLSDMFGDQTAVSATSVQDSIMTLYGNLPSCFKEFPEVTNNPSSDRYGFQAANITATVQLLRMMLFASGGGTIEERCKIASEVVDAFTRIPVAYLRAISSPLLHHLAGIGAILGSVLEEPLSDIAYHQVRVVLLSLAQLLENLDHGIHSAINAQRLRDLVAQIDDYWNQLRSCSEGEPSPQLNSANQKYHGLRHPDALRTIPSQLTTSIFEDWPWSLDLMQAAESWSSTNLALDD</sequence>
<evidence type="ECO:0000256" key="4">
    <source>
        <dbReference type="ARBA" id="ARBA00023163"/>
    </source>
</evidence>
<dbReference type="Gene3D" id="4.10.240.10">
    <property type="entry name" value="Zn(2)-C6 fungal-type DNA-binding domain"/>
    <property type="match status" value="1"/>
</dbReference>
<organism evidence="8 9">
    <name type="scientific">Cladophialophora chaetospira</name>
    <dbReference type="NCBI Taxonomy" id="386627"/>
    <lineage>
        <taxon>Eukaryota</taxon>
        <taxon>Fungi</taxon>
        <taxon>Dikarya</taxon>
        <taxon>Ascomycota</taxon>
        <taxon>Pezizomycotina</taxon>
        <taxon>Eurotiomycetes</taxon>
        <taxon>Chaetothyriomycetidae</taxon>
        <taxon>Chaetothyriales</taxon>
        <taxon>Herpotrichiellaceae</taxon>
        <taxon>Cladophialophora</taxon>
    </lineage>
</organism>
<dbReference type="SUPFAM" id="SSF57701">
    <property type="entry name" value="Zn2/Cys6 DNA-binding domain"/>
    <property type="match status" value="1"/>
</dbReference>
<dbReference type="Proteomes" id="UP001172673">
    <property type="component" value="Unassembled WGS sequence"/>
</dbReference>
<feature type="compositionally biased region" description="Polar residues" evidence="6">
    <location>
        <begin position="76"/>
        <end position="86"/>
    </location>
</feature>
<gene>
    <name evidence="8" type="ORF">H2200_004073</name>
</gene>
<dbReference type="GO" id="GO:0006351">
    <property type="term" value="P:DNA-templated transcription"/>
    <property type="evidence" value="ECO:0007669"/>
    <property type="project" value="InterPro"/>
</dbReference>
<dbReference type="SMART" id="SM00066">
    <property type="entry name" value="GAL4"/>
    <property type="match status" value="1"/>
</dbReference>
<dbReference type="EMBL" id="JAPDRK010000005">
    <property type="protein sequence ID" value="KAJ9612476.1"/>
    <property type="molecule type" value="Genomic_DNA"/>
</dbReference>
<dbReference type="GO" id="GO:0000981">
    <property type="term" value="F:DNA-binding transcription factor activity, RNA polymerase II-specific"/>
    <property type="evidence" value="ECO:0007669"/>
    <property type="project" value="InterPro"/>
</dbReference>
<keyword evidence="1" id="KW-0479">Metal-binding</keyword>
<evidence type="ECO:0000313" key="9">
    <source>
        <dbReference type="Proteomes" id="UP001172673"/>
    </source>
</evidence>
<dbReference type="AlphaFoldDB" id="A0AA38XFM4"/>
<keyword evidence="9" id="KW-1185">Reference proteome</keyword>
<evidence type="ECO:0000256" key="6">
    <source>
        <dbReference type="SAM" id="MobiDB-lite"/>
    </source>
</evidence>
<dbReference type="CDD" id="cd00067">
    <property type="entry name" value="GAL4"/>
    <property type="match status" value="1"/>
</dbReference>
<dbReference type="CDD" id="cd12148">
    <property type="entry name" value="fungal_TF_MHR"/>
    <property type="match status" value="1"/>
</dbReference>
<evidence type="ECO:0000259" key="7">
    <source>
        <dbReference type="PROSITE" id="PS50048"/>
    </source>
</evidence>
<evidence type="ECO:0000256" key="2">
    <source>
        <dbReference type="ARBA" id="ARBA00023015"/>
    </source>
</evidence>
<keyword evidence="2" id="KW-0805">Transcription regulation</keyword>
<evidence type="ECO:0000256" key="1">
    <source>
        <dbReference type="ARBA" id="ARBA00022723"/>
    </source>
</evidence>
<dbReference type="PANTHER" id="PTHR46910">
    <property type="entry name" value="TRANSCRIPTION FACTOR PDR1"/>
    <property type="match status" value="1"/>
</dbReference>
<feature type="compositionally biased region" description="Low complexity" evidence="6">
    <location>
        <begin position="62"/>
        <end position="74"/>
    </location>
</feature>
<reference evidence="8" key="1">
    <citation type="submission" date="2022-10" db="EMBL/GenBank/DDBJ databases">
        <title>Culturing micro-colonial fungi from biological soil crusts in the Mojave desert and describing Neophaeococcomyces mojavensis, and introducing the new genera and species Taxawa tesnikishii.</title>
        <authorList>
            <person name="Kurbessoian T."/>
            <person name="Stajich J.E."/>
        </authorList>
    </citation>
    <scope>NUCLEOTIDE SEQUENCE</scope>
    <source>
        <strain evidence="8">TK_41</strain>
    </source>
</reference>
<protein>
    <recommendedName>
        <fullName evidence="7">Zn(2)-C6 fungal-type domain-containing protein</fullName>
    </recommendedName>
</protein>
<dbReference type="PANTHER" id="PTHR46910:SF18">
    <property type="entry name" value="ZN(II)2CYS6 TRANSCRIPTION FACTOR (EUROFUNG)"/>
    <property type="match status" value="1"/>
</dbReference>
<keyword evidence="4" id="KW-0804">Transcription</keyword>